<sequence length="114" mass="12601">MSIESGILTCKSKGFCNWSKEETEDPAENKSLREKARGRKEEFLPRASGGGGLMENWLRAHPLCSIRATDEDRLIPCSPGADRDLWRRHLGGAGRPALHSVTGIPLKLSRMTPC</sequence>
<keyword evidence="3" id="KW-1185">Reference proteome</keyword>
<organism evidence="2 3">
    <name type="scientific">Caerostris extrusa</name>
    <name type="common">Bark spider</name>
    <name type="synonym">Caerostris bankana</name>
    <dbReference type="NCBI Taxonomy" id="172846"/>
    <lineage>
        <taxon>Eukaryota</taxon>
        <taxon>Metazoa</taxon>
        <taxon>Ecdysozoa</taxon>
        <taxon>Arthropoda</taxon>
        <taxon>Chelicerata</taxon>
        <taxon>Arachnida</taxon>
        <taxon>Araneae</taxon>
        <taxon>Araneomorphae</taxon>
        <taxon>Entelegynae</taxon>
        <taxon>Araneoidea</taxon>
        <taxon>Araneidae</taxon>
        <taxon>Caerostris</taxon>
    </lineage>
</organism>
<dbReference type="AlphaFoldDB" id="A0AAV4Q0D6"/>
<feature type="region of interest" description="Disordered" evidence="1">
    <location>
        <begin position="20"/>
        <end position="51"/>
    </location>
</feature>
<name>A0AAV4Q0D6_CAEEX</name>
<proteinExistence type="predicted"/>
<accession>A0AAV4Q0D6</accession>
<dbReference type="EMBL" id="BPLR01005458">
    <property type="protein sequence ID" value="GIY02581.1"/>
    <property type="molecule type" value="Genomic_DNA"/>
</dbReference>
<dbReference type="Proteomes" id="UP001054945">
    <property type="component" value="Unassembled WGS sequence"/>
</dbReference>
<evidence type="ECO:0000313" key="3">
    <source>
        <dbReference type="Proteomes" id="UP001054945"/>
    </source>
</evidence>
<reference evidence="2 3" key="1">
    <citation type="submission" date="2021-06" db="EMBL/GenBank/DDBJ databases">
        <title>Caerostris extrusa draft genome.</title>
        <authorList>
            <person name="Kono N."/>
            <person name="Arakawa K."/>
        </authorList>
    </citation>
    <scope>NUCLEOTIDE SEQUENCE [LARGE SCALE GENOMIC DNA]</scope>
</reference>
<feature type="compositionally biased region" description="Basic and acidic residues" evidence="1">
    <location>
        <begin position="27"/>
        <end position="44"/>
    </location>
</feature>
<evidence type="ECO:0000313" key="2">
    <source>
        <dbReference type="EMBL" id="GIY02581.1"/>
    </source>
</evidence>
<comment type="caution">
    <text evidence="2">The sequence shown here is derived from an EMBL/GenBank/DDBJ whole genome shotgun (WGS) entry which is preliminary data.</text>
</comment>
<gene>
    <name evidence="2" type="ORF">CEXT_301481</name>
</gene>
<evidence type="ECO:0000256" key="1">
    <source>
        <dbReference type="SAM" id="MobiDB-lite"/>
    </source>
</evidence>
<protein>
    <submittedName>
        <fullName evidence="2">Uncharacterized protein</fullName>
    </submittedName>
</protein>